<accession>A0A6J4MTS1</accession>
<dbReference type="AlphaFoldDB" id="A0A6J4MTS1"/>
<dbReference type="Pfam" id="PF18480">
    <property type="entry name" value="DUF5615"/>
    <property type="match status" value="1"/>
</dbReference>
<evidence type="ECO:0000313" key="2">
    <source>
        <dbReference type="EMBL" id="CAA9368542.1"/>
    </source>
</evidence>
<proteinExistence type="predicted"/>
<dbReference type="InterPro" id="IPR041049">
    <property type="entry name" value="DUF5615"/>
</dbReference>
<feature type="domain" description="DUF5615" evidence="1">
    <location>
        <begin position="3"/>
        <end position="107"/>
    </location>
</feature>
<evidence type="ECO:0000259" key="1">
    <source>
        <dbReference type="Pfam" id="PF18480"/>
    </source>
</evidence>
<reference evidence="2" key="1">
    <citation type="submission" date="2020-02" db="EMBL/GenBank/DDBJ databases">
        <authorList>
            <person name="Meier V. D."/>
        </authorList>
    </citation>
    <scope>NUCLEOTIDE SEQUENCE</scope>
    <source>
        <strain evidence="2">AVDCRST_MAG68</strain>
    </source>
</reference>
<name>A0A6J4MTS1_9BACT</name>
<sequence>MKRVLFDEDVPRPLRRALPGFEIQTVIEAGWSGVKNGELLRRADELFDVFLTADRNLAFQQNLSKVRLGVVVLAIGSTKLDDLRAIAGRIITALAEVQSGHLVRITRQG</sequence>
<protein>
    <recommendedName>
        <fullName evidence="1">DUF5615 domain-containing protein</fullName>
    </recommendedName>
</protein>
<dbReference type="EMBL" id="CADCTW010000232">
    <property type="protein sequence ID" value="CAA9368542.1"/>
    <property type="molecule type" value="Genomic_DNA"/>
</dbReference>
<gene>
    <name evidence="2" type="ORF">AVDCRST_MAG68-5243</name>
</gene>
<organism evidence="2">
    <name type="scientific">uncultured Gemmatimonadota bacterium</name>
    <dbReference type="NCBI Taxonomy" id="203437"/>
    <lineage>
        <taxon>Bacteria</taxon>
        <taxon>Pseudomonadati</taxon>
        <taxon>Gemmatimonadota</taxon>
        <taxon>environmental samples</taxon>
    </lineage>
</organism>